<dbReference type="GO" id="GO:0046417">
    <property type="term" value="P:chorismate metabolic process"/>
    <property type="evidence" value="ECO:0007669"/>
    <property type="project" value="InterPro"/>
</dbReference>
<evidence type="ECO:0000259" key="4">
    <source>
        <dbReference type="PROSITE" id="PS51168"/>
    </source>
</evidence>
<dbReference type="EC" id="5.4.99.5" evidence="1"/>
<feature type="coiled-coil region" evidence="3">
    <location>
        <begin position="265"/>
        <end position="292"/>
    </location>
</feature>
<reference evidence="5" key="1">
    <citation type="submission" date="2020-10" db="EMBL/GenBank/DDBJ databases">
        <authorList>
            <person name="Gilroy R."/>
        </authorList>
    </citation>
    <scope>NUCLEOTIDE SEQUENCE</scope>
    <source>
        <strain evidence="5">10037</strain>
    </source>
</reference>
<gene>
    <name evidence="5" type="ORF">IAB93_02895</name>
</gene>
<evidence type="ECO:0000256" key="3">
    <source>
        <dbReference type="SAM" id="Coils"/>
    </source>
</evidence>
<dbReference type="EMBL" id="JADIME010000033">
    <property type="protein sequence ID" value="MBO8464927.1"/>
    <property type="molecule type" value="Genomic_DNA"/>
</dbReference>
<evidence type="ECO:0000256" key="1">
    <source>
        <dbReference type="ARBA" id="ARBA00012404"/>
    </source>
</evidence>
<organism evidence="5 6">
    <name type="scientific">Candidatus Merdivivens pullistercoris</name>
    <dbReference type="NCBI Taxonomy" id="2840873"/>
    <lineage>
        <taxon>Bacteria</taxon>
        <taxon>Pseudomonadati</taxon>
        <taxon>Bacteroidota</taxon>
        <taxon>Bacteroidia</taxon>
        <taxon>Bacteroidales</taxon>
        <taxon>Muribaculaceae</taxon>
        <taxon>Muribaculaceae incertae sedis</taxon>
        <taxon>Candidatus Merdivivens</taxon>
    </lineage>
</organism>
<dbReference type="Gene3D" id="3.20.20.70">
    <property type="entry name" value="Aldolase class I"/>
    <property type="match status" value="1"/>
</dbReference>
<feature type="domain" description="Chorismate mutase" evidence="4">
    <location>
        <begin position="266"/>
        <end position="357"/>
    </location>
</feature>
<dbReference type="InterPro" id="IPR052899">
    <property type="entry name" value="Class-I_DAHP_synthase"/>
</dbReference>
<evidence type="ECO:0000313" key="6">
    <source>
        <dbReference type="Proteomes" id="UP000823597"/>
    </source>
</evidence>
<dbReference type="GO" id="GO:0016740">
    <property type="term" value="F:transferase activity"/>
    <property type="evidence" value="ECO:0007669"/>
    <property type="project" value="UniProtKB-KW"/>
</dbReference>
<dbReference type="PANTHER" id="PTHR43018">
    <property type="entry name" value="PHOSPHO-2-DEHYDRO-3-DEOXYHEPTONATE ALDOLASE"/>
    <property type="match status" value="1"/>
</dbReference>
<dbReference type="PROSITE" id="PS51168">
    <property type="entry name" value="CHORISMATE_MUT_2"/>
    <property type="match status" value="1"/>
</dbReference>
<protein>
    <recommendedName>
        <fullName evidence="1">chorismate mutase</fullName>
        <ecNumber evidence="1">5.4.99.5</ecNumber>
    </recommendedName>
</protein>
<dbReference type="InterPro" id="IPR006218">
    <property type="entry name" value="DAHP1/KDSA"/>
</dbReference>
<dbReference type="InterPro" id="IPR002701">
    <property type="entry name" value="CM_II_prokaryot"/>
</dbReference>
<dbReference type="SMART" id="SM00830">
    <property type="entry name" value="CM_2"/>
    <property type="match status" value="1"/>
</dbReference>
<evidence type="ECO:0000313" key="5">
    <source>
        <dbReference type="EMBL" id="MBO8464927.1"/>
    </source>
</evidence>
<dbReference type="SUPFAM" id="SSF51569">
    <property type="entry name" value="Aldolase"/>
    <property type="match status" value="1"/>
</dbReference>
<comment type="caution">
    <text evidence="5">The sequence shown here is derived from an EMBL/GenBank/DDBJ whole genome shotgun (WGS) entry which is preliminary data.</text>
</comment>
<keyword evidence="3" id="KW-0175">Coiled coil</keyword>
<dbReference type="SUPFAM" id="SSF48600">
    <property type="entry name" value="Chorismate mutase II"/>
    <property type="match status" value="1"/>
</dbReference>
<dbReference type="GO" id="GO:0004106">
    <property type="term" value="F:chorismate mutase activity"/>
    <property type="evidence" value="ECO:0007669"/>
    <property type="project" value="UniProtKB-EC"/>
</dbReference>
<dbReference type="Pfam" id="PF00793">
    <property type="entry name" value="DAHP_synth_1"/>
    <property type="match status" value="1"/>
</dbReference>
<dbReference type="Pfam" id="PF01817">
    <property type="entry name" value="CM_2"/>
    <property type="match status" value="1"/>
</dbReference>
<dbReference type="Proteomes" id="UP000823597">
    <property type="component" value="Unassembled WGS sequence"/>
</dbReference>
<sequence>MDPGRFDRWGGLVQGDAPFVVAGPCSAESRVQVLETARALKRLGIGFFRAGVWKPRTRPGGFEGAGEPALQWLYEAGRETGMKMGTEVASPYHVEAALSAGLDFVWLGARTTANPFLVQEISAALSGSSVPVFVKNPVNPDTGLWSGAIERLCNSGVSMIAAVHRGVTSYVPMLYRNDPHWQMAIDMRVRFPRLPMLCDPSHIAGDRKYIEEISRKAMDLDFDGLFIESHISPSEALSDARQQLSPEGLSVLLSGIHARRPDCVNGEYQESMEQLRAKIDEIDDALVSLLAERMKISGKIGEYKSKNNISILQGGRWDSVMARVLEAASGYGLDAGFVQDVFNRIHRASIECQENRE</sequence>
<accession>A0A9D9N977</accession>
<name>A0A9D9N977_9BACT</name>
<keyword evidence="2" id="KW-0808">Transferase</keyword>
<reference evidence="5" key="2">
    <citation type="journal article" date="2021" name="PeerJ">
        <title>Extensive microbial diversity within the chicken gut microbiome revealed by metagenomics and culture.</title>
        <authorList>
            <person name="Gilroy R."/>
            <person name="Ravi A."/>
            <person name="Getino M."/>
            <person name="Pursley I."/>
            <person name="Horton D.L."/>
            <person name="Alikhan N.F."/>
            <person name="Baker D."/>
            <person name="Gharbi K."/>
            <person name="Hall N."/>
            <person name="Watson M."/>
            <person name="Adriaenssens E.M."/>
            <person name="Foster-Nyarko E."/>
            <person name="Jarju S."/>
            <person name="Secka A."/>
            <person name="Antonio M."/>
            <person name="Oren A."/>
            <person name="Chaudhuri R.R."/>
            <person name="La Ragione R."/>
            <person name="Hildebrand F."/>
            <person name="Pallen M.J."/>
        </authorList>
    </citation>
    <scope>NUCLEOTIDE SEQUENCE</scope>
    <source>
        <strain evidence="5">10037</strain>
    </source>
</reference>
<proteinExistence type="predicted"/>
<evidence type="ECO:0000256" key="2">
    <source>
        <dbReference type="ARBA" id="ARBA00022679"/>
    </source>
</evidence>
<dbReference type="InterPro" id="IPR036979">
    <property type="entry name" value="CM_dom_sf"/>
</dbReference>
<dbReference type="Gene3D" id="1.20.59.10">
    <property type="entry name" value="Chorismate mutase"/>
    <property type="match status" value="1"/>
</dbReference>
<dbReference type="AlphaFoldDB" id="A0A9D9N977"/>
<dbReference type="InterPro" id="IPR013785">
    <property type="entry name" value="Aldolase_TIM"/>
</dbReference>
<dbReference type="PANTHER" id="PTHR43018:SF1">
    <property type="entry name" value="PROTEIN AROA(G)"/>
    <property type="match status" value="1"/>
</dbReference>
<dbReference type="InterPro" id="IPR036263">
    <property type="entry name" value="Chorismate_II_sf"/>
</dbReference>